<feature type="transmembrane region" description="Helical" evidence="1">
    <location>
        <begin position="12"/>
        <end position="35"/>
    </location>
</feature>
<name>A0A1D1VN02_RAMVA</name>
<gene>
    <name evidence="2" type="primary">RvY_12887</name>
    <name evidence="2" type="synonym">RvY_12887.3</name>
    <name evidence="2" type="ORF">RvY_12887-3</name>
</gene>
<dbReference type="AlphaFoldDB" id="A0A1D1VN02"/>
<protein>
    <submittedName>
        <fullName evidence="2">Uncharacterized protein</fullName>
    </submittedName>
</protein>
<evidence type="ECO:0000313" key="2">
    <source>
        <dbReference type="EMBL" id="GAV02301.1"/>
    </source>
</evidence>
<proteinExistence type="predicted"/>
<feature type="transmembrane region" description="Helical" evidence="1">
    <location>
        <begin position="47"/>
        <end position="69"/>
    </location>
</feature>
<keyword evidence="1" id="KW-1133">Transmembrane helix</keyword>
<reference evidence="2 3" key="1">
    <citation type="journal article" date="2016" name="Nat. Commun.">
        <title>Extremotolerant tardigrade genome and improved radiotolerance of human cultured cells by tardigrade-unique protein.</title>
        <authorList>
            <person name="Hashimoto T."/>
            <person name="Horikawa D.D."/>
            <person name="Saito Y."/>
            <person name="Kuwahara H."/>
            <person name="Kozuka-Hata H."/>
            <person name="Shin-I T."/>
            <person name="Minakuchi Y."/>
            <person name="Ohishi K."/>
            <person name="Motoyama A."/>
            <person name="Aizu T."/>
            <person name="Enomoto A."/>
            <person name="Kondo K."/>
            <person name="Tanaka S."/>
            <person name="Hara Y."/>
            <person name="Koshikawa S."/>
            <person name="Sagara H."/>
            <person name="Miura T."/>
            <person name="Yokobori S."/>
            <person name="Miyagawa K."/>
            <person name="Suzuki Y."/>
            <person name="Kubo T."/>
            <person name="Oyama M."/>
            <person name="Kohara Y."/>
            <person name="Fujiyama A."/>
            <person name="Arakawa K."/>
            <person name="Katayama T."/>
            <person name="Toyoda A."/>
            <person name="Kunieda T."/>
        </authorList>
    </citation>
    <scope>NUCLEOTIDE SEQUENCE [LARGE SCALE GENOMIC DNA]</scope>
    <source>
        <strain evidence="2 3">YOKOZUNA-1</strain>
    </source>
</reference>
<comment type="caution">
    <text evidence="2">The sequence shown here is derived from an EMBL/GenBank/DDBJ whole genome shotgun (WGS) entry which is preliminary data.</text>
</comment>
<sequence>MAKYMMHSLLRCIVALLSTALIIIGLMSLTCAVYGRNQFIGGVEFSVAIWIAVLFSGCLSFVGQLSIAFGMTQCFTVSSSAVSTAIACVVRQSEHLHTRQITECRYRSRQIFPAY</sequence>
<dbReference type="Proteomes" id="UP000186922">
    <property type="component" value="Unassembled WGS sequence"/>
</dbReference>
<evidence type="ECO:0000313" key="3">
    <source>
        <dbReference type="Proteomes" id="UP000186922"/>
    </source>
</evidence>
<dbReference type="EMBL" id="BDGG01000008">
    <property type="protein sequence ID" value="GAV02301.1"/>
    <property type="molecule type" value="Genomic_DNA"/>
</dbReference>
<keyword evidence="3" id="KW-1185">Reference proteome</keyword>
<evidence type="ECO:0000256" key="1">
    <source>
        <dbReference type="SAM" id="Phobius"/>
    </source>
</evidence>
<accession>A0A1D1VN02</accession>
<keyword evidence="1" id="KW-0472">Membrane</keyword>
<keyword evidence="1" id="KW-0812">Transmembrane</keyword>
<organism evidence="2 3">
    <name type="scientific">Ramazzottius varieornatus</name>
    <name type="common">Water bear</name>
    <name type="synonym">Tardigrade</name>
    <dbReference type="NCBI Taxonomy" id="947166"/>
    <lineage>
        <taxon>Eukaryota</taxon>
        <taxon>Metazoa</taxon>
        <taxon>Ecdysozoa</taxon>
        <taxon>Tardigrada</taxon>
        <taxon>Eutardigrada</taxon>
        <taxon>Parachela</taxon>
        <taxon>Hypsibioidea</taxon>
        <taxon>Ramazzottiidae</taxon>
        <taxon>Ramazzottius</taxon>
    </lineage>
</organism>